<dbReference type="Proteomes" id="UP000289206">
    <property type="component" value="Segment"/>
</dbReference>
<dbReference type="GeneID" id="55011158"/>
<dbReference type="KEGG" id="vg:55011158"/>
<evidence type="ECO:0000313" key="2">
    <source>
        <dbReference type="Proteomes" id="UP000289206"/>
    </source>
</evidence>
<protein>
    <submittedName>
        <fullName evidence="1">Uncharacterized protein</fullName>
    </submittedName>
</protein>
<name>A0A411CQG9_9CAUD</name>
<dbReference type="EMBL" id="MK411746">
    <property type="protein sequence ID" value="QAY16179.1"/>
    <property type="molecule type" value="Genomic_DNA"/>
</dbReference>
<gene>
    <name evidence="1" type="primary">67</name>
    <name evidence="1" type="ORF">SEA_SONALI_67</name>
</gene>
<organism evidence="1 2">
    <name type="scientific">Arthrobacter phage Sonali</name>
    <dbReference type="NCBI Taxonomy" id="2510495"/>
    <lineage>
        <taxon>Viruses</taxon>
        <taxon>Duplodnaviria</taxon>
        <taxon>Heunggongvirae</taxon>
        <taxon>Uroviricota</taxon>
        <taxon>Caudoviricetes</taxon>
        <taxon>Sonalivirus</taxon>
        <taxon>Sonalivirus sonali</taxon>
    </lineage>
</organism>
<reference evidence="1 2" key="1">
    <citation type="submission" date="2019-01" db="EMBL/GenBank/DDBJ databases">
        <authorList>
            <person name="Adair T.L."/>
            <person name="Lucas L.G."/>
            <person name="Young A.M."/>
            <person name="Antrich S.C."/>
            <person name="Baird A.G."/>
            <person name="Dunn E.L."/>
            <person name="Fernandes B.I."/>
            <person name="Fraley E.G."/>
            <person name="Ghanem A.X."/>
            <person name="Gilbert M.G."/>
            <person name="Morris T.B."/>
            <person name="Nortch B.D."/>
            <person name="Overcash M.E."/>
            <person name="Pavleszek K.E."/>
            <person name="Pellegrini L.I.O."/>
            <person name="Pham L.T."/>
            <person name="Rule L.S."/>
            <person name="Schultz E.M."/>
            <person name="Smith J."/>
            <person name="Thong B.J."/>
            <person name="Turner H.A."/>
            <person name="Walker G."/>
            <person name="Whitaker Z.J."/>
            <person name="Wilsey R.N."/>
            <person name="Yanney R.L."/>
            <person name="Klyczek K."/>
            <person name="Garlena R.A."/>
            <person name="Russell D.A."/>
            <person name="Pope W.H."/>
            <person name="Jacobs-Sera D."/>
            <person name="Hatfull G.F."/>
        </authorList>
    </citation>
    <scope>NUCLEOTIDE SEQUENCE [LARGE SCALE GENOMIC DNA]</scope>
</reference>
<proteinExistence type="predicted"/>
<evidence type="ECO:0000313" key="1">
    <source>
        <dbReference type="EMBL" id="QAY16179.1"/>
    </source>
</evidence>
<keyword evidence="2" id="KW-1185">Reference proteome</keyword>
<dbReference type="RefSeq" id="YP_009819740.1">
    <property type="nucleotide sequence ID" value="NC_048152.1"/>
</dbReference>
<accession>A0A411CQG9</accession>
<sequence length="161" mass="18050">MTKPQNLPALLNTLKVRAHTEAILREGDPHYDLDKGEASAWDKTVTPETVLRLVQEIEALQAANDAYQWTSTIKRPDGLVVTATIELPEGHPGIAPDPRPWNPDGDWTLKEMSEIAYMSVNAVHGVVERNFQSRHAHKRQDHYWAQNLDMPAAEAIEAPKS</sequence>